<keyword evidence="5 6" id="KW-0472">Membrane</keyword>
<dbReference type="GO" id="GO:0000271">
    <property type="term" value="P:polysaccharide biosynthetic process"/>
    <property type="evidence" value="ECO:0007669"/>
    <property type="project" value="InterPro"/>
</dbReference>
<comment type="subcellular location">
    <subcellularLocation>
        <location evidence="1">Membrane</location>
        <topology evidence="1">Multi-pass membrane protein</topology>
    </subcellularLocation>
</comment>
<protein>
    <submittedName>
        <fullName evidence="8">GtrA family protein</fullName>
    </submittedName>
</protein>
<dbReference type="RefSeq" id="WP_350404502.1">
    <property type="nucleotide sequence ID" value="NZ_CP158490.1"/>
</dbReference>
<sequence>MIALAIQTMKFLLVGVLNTLTGLAAIYAIMYFTSLGPLTANAVGYAVGLAISFTLNSIWTFKSTNPARHSLPKYILCAIIAYLLNAAAVLLALNVLKINPYIAQLCGIVIYSTVMFIACKLLIFKNNAS</sequence>
<feature type="transmembrane region" description="Helical" evidence="6">
    <location>
        <begin position="73"/>
        <end position="95"/>
    </location>
</feature>
<feature type="transmembrane region" description="Helical" evidence="6">
    <location>
        <begin position="101"/>
        <end position="123"/>
    </location>
</feature>
<keyword evidence="3 6" id="KW-0812">Transmembrane</keyword>
<organism evidence="8">
    <name type="scientific">Pseudomonas sp. W17</name>
    <dbReference type="NCBI Taxonomy" id="3144407"/>
    <lineage>
        <taxon>Bacteria</taxon>
        <taxon>Pseudomonadati</taxon>
        <taxon>Pseudomonadota</taxon>
        <taxon>Gammaproteobacteria</taxon>
        <taxon>Pseudomonadales</taxon>
        <taxon>Pseudomonadaceae</taxon>
        <taxon>Pseudomonas</taxon>
    </lineage>
</organism>
<dbReference type="AlphaFoldDB" id="A0AAU7X303"/>
<comment type="similarity">
    <text evidence="2">Belongs to the GtrA family.</text>
</comment>
<evidence type="ECO:0000256" key="1">
    <source>
        <dbReference type="ARBA" id="ARBA00004141"/>
    </source>
</evidence>
<evidence type="ECO:0000313" key="8">
    <source>
        <dbReference type="EMBL" id="XBY26241.1"/>
    </source>
</evidence>
<dbReference type="PANTHER" id="PTHR38459:SF1">
    <property type="entry name" value="PROPHAGE BACTOPRENOL-LINKED GLUCOSE TRANSLOCASE HOMOLOG"/>
    <property type="match status" value="1"/>
</dbReference>
<dbReference type="InterPro" id="IPR007267">
    <property type="entry name" value="GtrA_DPMS_TM"/>
</dbReference>
<dbReference type="EMBL" id="CP158490">
    <property type="protein sequence ID" value="XBY26241.1"/>
    <property type="molecule type" value="Genomic_DNA"/>
</dbReference>
<accession>A0AAU7X303</accession>
<dbReference type="GO" id="GO:0005886">
    <property type="term" value="C:plasma membrane"/>
    <property type="evidence" value="ECO:0007669"/>
    <property type="project" value="TreeGrafter"/>
</dbReference>
<proteinExistence type="inferred from homology"/>
<feature type="domain" description="GtrA/DPMS transmembrane" evidence="7">
    <location>
        <begin position="10"/>
        <end position="124"/>
    </location>
</feature>
<keyword evidence="4 6" id="KW-1133">Transmembrane helix</keyword>
<dbReference type="PANTHER" id="PTHR38459">
    <property type="entry name" value="PROPHAGE BACTOPRENOL-LINKED GLUCOSE TRANSLOCASE HOMOLOG"/>
    <property type="match status" value="1"/>
</dbReference>
<reference evidence="8" key="1">
    <citation type="submission" date="2024-06" db="EMBL/GenBank/DDBJ databases">
        <authorList>
            <person name="Wu L."/>
        </authorList>
    </citation>
    <scope>NUCLEOTIDE SEQUENCE</scope>
    <source>
        <strain evidence="8">W17</strain>
    </source>
</reference>
<dbReference type="InterPro" id="IPR051401">
    <property type="entry name" value="GtrA_CellWall_Glycosyl"/>
</dbReference>
<evidence type="ECO:0000259" key="7">
    <source>
        <dbReference type="Pfam" id="PF04138"/>
    </source>
</evidence>
<evidence type="ECO:0000256" key="4">
    <source>
        <dbReference type="ARBA" id="ARBA00022989"/>
    </source>
</evidence>
<feature type="transmembrane region" description="Helical" evidence="6">
    <location>
        <begin position="12"/>
        <end position="30"/>
    </location>
</feature>
<evidence type="ECO:0000256" key="5">
    <source>
        <dbReference type="ARBA" id="ARBA00023136"/>
    </source>
</evidence>
<evidence type="ECO:0000256" key="6">
    <source>
        <dbReference type="SAM" id="Phobius"/>
    </source>
</evidence>
<dbReference type="Pfam" id="PF04138">
    <property type="entry name" value="GtrA_DPMS_TM"/>
    <property type="match status" value="1"/>
</dbReference>
<evidence type="ECO:0000256" key="3">
    <source>
        <dbReference type="ARBA" id="ARBA00022692"/>
    </source>
</evidence>
<name>A0AAU7X303_9PSED</name>
<feature type="transmembrane region" description="Helical" evidence="6">
    <location>
        <begin position="42"/>
        <end position="61"/>
    </location>
</feature>
<evidence type="ECO:0000256" key="2">
    <source>
        <dbReference type="ARBA" id="ARBA00009399"/>
    </source>
</evidence>
<gene>
    <name evidence="8" type="ORF">ABCR88_10490</name>
</gene>